<dbReference type="Gene3D" id="1.10.1660.10">
    <property type="match status" value="1"/>
</dbReference>
<dbReference type="RefSeq" id="WP_235293238.1">
    <property type="nucleotide sequence ID" value="NZ_BSOH01000005.1"/>
</dbReference>
<accession>A0AA37SL29</accession>
<evidence type="ECO:0008006" key="3">
    <source>
        <dbReference type="Google" id="ProtNLM"/>
    </source>
</evidence>
<dbReference type="AlphaFoldDB" id="A0AA37SL29"/>
<reference evidence="1" key="1">
    <citation type="journal article" date="2014" name="Int. J. Syst. Evol. Microbiol.">
        <title>Complete genome sequence of Corynebacterium casei LMG S-19264T (=DSM 44701T), isolated from a smear-ripened cheese.</title>
        <authorList>
            <consortium name="US DOE Joint Genome Institute (JGI-PGF)"/>
            <person name="Walter F."/>
            <person name="Albersmeier A."/>
            <person name="Kalinowski J."/>
            <person name="Ruckert C."/>
        </authorList>
    </citation>
    <scope>NUCLEOTIDE SEQUENCE</scope>
    <source>
        <strain evidence="1">NBRC 108769</strain>
    </source>
</reference>
<protein>
    <recommendedName>
        <fullName evidence="3">MerR family transcriptional regulator</fullName>
    </recommendedName>
</protein>
<name>A0AA37SL29_9BACT</name>
<dbReference type="Proteomes" id="UP001156666">
    <property type="component" value="Unassembled WGS sequence"/>
</dbReference>
<proteinExistence type="predicted"/>
<keyword evidence="2" id="KW-1185">Reference proteome</keyword>
<gene>
    <name evidence="1" type="ORF">GCM10007940_10480</name>
</gene>
<sequence>MEEKIYISVVELCNHYDLSQSFFEELLENELVQADYQDNFVTIHRDGLITLEKITRIHHELHINVEGIDVVFNLLERIEQMQEEMMMLRRKVGNWE</sequence>
<dbReference type="Pfam" id="PF13591">
    <property type="entry name" value="MerR_2"/>
    <property type="match status" value="1"/>
</dbReference>
<organism evidence="1 2">
    <name type="scientific">Portibacter lacus</name>
    <dbReference type="NCBI Taxonomy" id="1099794"/>
    <lineage>
        <taxon>Bacteria</taxon>
        <taxon>Pseudomonadati</taxon>
        <taxon>Bacteroidota</taxon>
        <taxon>Saprospiria</taxon>
        <taxon>Saprospirales</taxon>
        <taxon>Haliscomenobacteraceae</taxon>
        <taxon>Portibacter</taxon>
    </lineage>
</organism>
<evidence type="ECO:0000313" key="2">
    <source>
        <dbReference type="Proteomes" id="UP001156666"/>
    </source>
</evidence>
<comment type="caution">
    <text evidence="1">The sequence shown here is derived from an EMBL/GenBank/DDBJ whole genome shotgun (WGS) entry which is preliminary data.</text>
</comment>
<dbReference type="EMBL" id="BSOH01000005">
    <property type="protein sequence ID" value="GLR16433.1"/>
    <property type="molecule type" value="Genomic_DNA"/>
</dbReference>
<evidence type="ECO:0000313" key="1">
    <source>
        <dbReference type="EMBL" id="GLR16433.1"/>
    </source>
</evidence>
<reference evidence="1" key="2">
    <citation type="submission" date="2023-01" db="EMBL/GenBank/DDBJ databases">
        <title>Draft genome sequence of Portibacter lacus strain NBRC 108769.</title>
        <authorList>
            <person name="Sun Q."/>
            <person name="Mori K."/>
        </authorList>
    </citation>
    <scope>NUCLEOTIDE SEQUENCE</scope>
    <source>
        <strain evidence="1">NBRC 108769</strain>
    </source>
</reference>